<name>G4TN03_SERID</name>
<dbReference type="OrthoDB" id="3355886at2759"/>
<feature type="region of interest" description="Disordered" evidence="1">
    <location>
        <begin position="31"/>
        <end position="198"/>
    </location>
</feature>
<protein>
    <submittedName>
        <fullName evidence="2">Uncharacterized protein</fullName>
    </submittedName>
</protein>
<sequence>MNRGSKFIVTVTSSQTRRTLATTAYTHARASNALHSASSEREAAAAKRAASQDYNRELYSGTHTSSSNESPKYVHATAPQSQGEKISDPRVKKQDHGESPGPFPTSGLYTHHPPASEELVAKLNDTKGEARMSSASVSPAHPTTTTTKDQGGGLGRAGEVPRSEEGVGSSSAVRFRSAPGEMAKGGDGGLGLMNKGDS</sequence>
<dbReference type="Proteomes" id="UP000007148">
    <property type="component" value="Unassembled WGS sequence"/>
</dbReference>
<organism evidence="2 3">
    <name type="scientific">Serendipita indica (strain DSM 11827)</name>
    <name type="common">Root endophyte fungus</name>
    <name type="synonym">Piriformospora indica</name>
    <dbReference type="NCBI Taxonomy" id="1109443"/>
    <lineage>
        <taxon>Eukaryota</taxon>
        <taxon>Fungi</taxon>
        <taxon>Dikarya</taxon>
        <taxon>Basidiomycota</taxon>
        <taxon>Agaricomycotina</taxon>
        <taxon>Agaricomycetes</taxon>
        <taxon>Sebacinales</taxon>
        <taxon>Serendipitaceae</taxon>
        <taxon>Serendipita</taxon>
    </lineage>
</organism>
<proteinExistence type="predicted"/>
<comment type="caution">
    <text evidence="2">The sequence shown here is derived from an EMBL/GenBank/DDBJ whole genome shotgun (WGS) entry which is preliminary data.</text>
</comment>
<accession>G4TN03</accession>
<feature type="compositionally biased region" description="Polar residues" evidence="1">
    <location>
        <begin position="61"/>
        <end position="70"/>
    </location>
</feature>
<keyword evidence="3" id="KW-1185">Reference proteome</keyword>
<dbReference type="AlphaFoldDB" id="G4TN03"/>
<reference evidence="2 3" key="1">
    <citation type="journal article" date="2011" name="PLoS Pathog.">
        <title>Endophytic Life Strategies Decoded by Genome and Transcriptome Analyses of the Mutualistic Root Symbiont Piriformospora indica.</title>
        <authorList>
            <person name="Zuccaro A."/>
            <person name="Lahrmann U."/>
            <person name="Guldener U."/>
            <person name="Langen G."/>
            <person name="Pfiffi S."/>
            <person name="Biedenkopf D."/>
            <person name="Wong P."/>
            <person name="Samans B."/>
            <person name="Grimm C."/>
            <person name="Basiewicz M."/>
            <person name="Murat C."/>
            <person name="Martin F."/>
            <person name="Kogel K.H."/>
        </authorList>
    </citation>
    <scope>NUCLEOTIDE SEQUENCE [LARGE SCALE GENOMIC DNA]</scope>
    <source>
        <strain evidence="2 3">DSM 11827</strain>
    </source>
</reference>
<evidence type="ECO:0000313" key="2">
    <source>
        <dbReference type="EMBL" id="CCA72696.1"/>
    </source>
</evidence>
<dbReference type="EMBL" id="CAFZ01000178">
    <property type="protein sequence ID" value="CCA72696.1"/>
    <property type="molecule type" value="Genomic_DNA"/>
</dbReference>
<feature type="compositionally biased region" description="Basic and acidic residues" evidence="1">
    <location>
        <begin position="85"/>
        <end position="98"/>
    </location>
</feature>
<feature type="compositionally biased region" description="Polar residues" evidence="1">
    <location>
        <begin position="133"/>
        <end position="149"/>
    </location>
</feature>
<dbReference type="HOGENOM" id="CLU_1378613_0_0_1"/>
<dbReference type="InParanoid" id="G4TN03"/>
<evidence type="ECO:0000313" key="3">
    <source>
        <dbReference type="Proteomes" id="UP000007148"/>
    </source>
</evidence>
<evidence type="ECO:0000256" key="1">
    <source>
        <dbReference type="SAM" id="MobiDB-lite"/>
    </source>
</evidence>
<gene>
    <name evidence="2" type="ORF">PIIN_06633</name>
</gene>